<proteinExistence type="predicted"/>
<evidence type="ECO:0000313" key="1">
    <source>
        <dbReference type="EMBL" id="ABO40883.1"/>
    </source>
</evidence>
<dbReference type="RefSeq" id="WP_011872848.1">
    <property type="nucleotide sequence ID" value="NC_009139.1"/>
</dbReference>
<keyword evidence="1" id="KW-0614">Plasmid</keyword>
<dbReference type="EMBL" id="CP000602">
    <property type="protein sequence ID" value="ABO40883.1"/>
    <property type="molecule type" value="Genomic_DNA"/>
</dbReference>
<dbReference type="AlphaFoldDB" id="A4IU58"/>
<protein>
    <submittedName>
        <fullName evidence="1">Uncharacterized protein</fullName>
    </submittedName>
</protein>
<reference evidence="1" key="1">
    <citation type="journal article" date="2007" name="PLoS ONE">
        <title>Multiple antimicrobial resistance in plague: an emerging public health risk.</title>
        <authorList>
            <person name="Welch T.J."/>
            <person name="Fricke W.F."/>
            <person name="McDermott P.F."/>
            <person name="White D.G."/>
            <person name="Rosso M.L."/>
            <person name="Rasko D.A."/>
            <person name="Mammel M.K."/>
            <person name="Eppinger M."/>
            <person name="Rosovitz M.J."/>
            <person name="Wagner D."/>
            <person name="Rahalison L."/>
            <person name="Leclerc J.E."/>
            <person name="Hinshaw J.M."/>
            <person name="Lindler L.E."/>
            <person name="Cebula T.A."/>
            <person name="Carniel E."/>
            <person name="Ravel J."/>
        </authorList>
    </citation>
    <scope>NUCLEOTIDE SEQUENCE [LARGE SCALE GENOMIC DNA]</scope>
    <source>
        <strain evidence="1">YR71</strain>
        <plasmid evidence="1">pYR1</plasmid>
    </source>
</reference>
<accession>A4IU58</accession>
<organism evidence="1">
    <name type="scientific">Yersinia ruckeri</name>
    <dbReference type="NCBI Taxonomy" id="29486"/>
    <lineage>
        <taxon>Bacteria</taxon>
        <taxon>Pseudomonadati</taxon>
        <taxon>Pseudomonadota</taxon>
        <taxon>Gammaproteobacteria</taxon>
        <taxon>Enterobacterales</taxon>
        <taxon>Yersiniaceae</taxon>
        <taxon>Yersinia</taxon>
    </lineage>
</organism>
<geneLocation type="plasmid" evidence="1">
    <name>pYR1</name>
</geneLocation>
<name>A4IU58_YERRU</name>
<gene>
    <name evidence="1" type="ORF">YR71pYR1_0030</name>
</gene>
<sequence>MDSRKKIAIKTGVNWSAIAQLVTENALEKARREIKPDITTHSLEGKRRSGVHQGVWEVVAKLLPLNQACAEQVARNLNPEPQFIHEFDWEGLEEHFNSLKNAKAWVKGVTQKGHSPLESLVPCGLDQNVKGKLGDKVEADVWAQGRDYGIAEALLEGYLLDAKCTYEVMSSDLYVPQKSIHPLTIAKANLSDSGMSGFKSFLGEEEK</sequence>